<dbReference type="InterPro" id="IPR011051">
    <property type="entry name" value="RmlC_Cupin_sf"/>
</dbReference>
<proteinExistence type="predicted"/>
<dbReference type="AlphaFoldDB" id="A0A316A1B5"/>
<dbReference type="InterPro" id="IPR014710">
    <property type="entry name" value="RmlC-like_jellyroll"/>
</dbReference>
<gene>
    <name evidence="2" type="ORF">SAMN05216529_103317</name>
</gene>
<dbReference type="Proteomes" id="UP000254051">
    <property type="component" value="Unassembled WGS sequence"/>
</dbReference>
<evidence type="ECO:0000259" key="1">
    <source>
        <dbReference type="Pfam" id="PF07883"/>
    </source>
</evidence>
<dbReference type="OrthoDB" id="3231985at2"/>
<name>A0A316A1B5_9FIRM</name>
<dbReference type="GO" id="GO:0016853">
    <property type="term" value="F:isomerase activity"/>
    <property type="evidence" value="ECO:0007669"/>
    <property type="project" value="UniProtKB-KW"/>
</dbReference>
<dbReference type="InterPro" id="IPR013096">
    <property type="entry name" value="Cupin_2"/>
</dbReference>
<evidence type="ECO:0000313" key="3">
    <source>
        <dbReference type="Proteomes" id="UP000254051"/>
    </source>
</evidence>
<reference evidence="3" key="1">
    <citation type="submission" date="2017-07" db="EMBL/GenBank/DDBJ databases">
        <authorList>
            <person name="Varghese N."/>
            <person name="Submissions S."/>
        </authorList>
    </citation>
    <scope>NUCLEOTIDE SEQUENCE [LARGE SCALE GENOMIC DNA]</scope>
    <source>
        <strain evidence="3">NLAE-zl-C134</strain>
    </source>
</reference>
<dbReference type="Pfam" id="PF07883">
    <property type="entry name" value="Cupin_2"/>
    <property type="match status" value="1"/>
</dbReference>
<protein>
    <submittedName>
        <fullName evidence="2">Mannose-6-phosphate isomerase, cupin superfamily</fullName>
    </submittedName>
</protein>
<keyword evidence="2" id="KW-0413">Isomerase</keyword>
<feature type="domain" description="Cupin type-2" evidence="1">
    <location>
        <begin position="39"/>
        <end position="114"/>
    </location>
</feature>
<sequence>MNIYDCGDNPFVTNLKREAFFNNNFRTTRWTGTNLQLTLMSIPPNSEIGLEMHPHLDQFLYIECGGGLMMMGNQKDCLKYQYIVSSQSAIIIPAGTWHNLKNNECCDLKLFSIYAPPQHPYGTVHHTKFDSDNSGY</sequence>
<dbReference type="PANTHER" id="PTHR43346">
    <property type="entry name" value="LIGAND BINDING DOMAIN PROTEIN, PUTATIVE (AFU_ORTHOLOGUE AFUA_6G14370)-RELATED"/>
    <property type="match status" value="1"/>
</dbReference>
<dbReference type="PANTHER" id="PTHR43346:SF1">
    <property type="entry name" value="QUERCETIN 2,3-DIOXYGENASE-RELATED"/>
    <property type="match status" value="1"/>
</dbReference>
<keyword evidence="3" id="KW-1185">Reference proteome</keyword>
<dbReference type="InterPro" id="IPR052538">
    <property type="entry name" value="Flavonoid_dioxygenase-like"/>
</dbReference>
<dbReference type="CDD" id="cd02223">
    <property type="entry name" value="cupin_Bh2720-like"/>
    <property type="match status" value="1"/>
</dbReference>
<evidence type="ECO:0000313" key="2">
    <source>
        <dbReference type="EMBL" id="SUQ13586.1"/>
    </source>
</evidence>
<organism evidence="2 3">
    <name type="scientific">Faecalicatena contorta</name>
    <dbReference type="NCBI Taxonomy" id="39482"/>
    <lineage>
        <taxon>Bacteria</taxon>
        <taxon>Bacillati</taxon>
        <taxon>Bacillota</taxon>
        <taxon>Clostridia</taxon>
        <taxon>Lachnospirales</taxon>
        <taxon>Lachnospiraceae</taxon>
        <taxon>Faecalicatena</taxon>
    </lineage>
</organism>
<dbReference type="EMBL" id="UHJJ01000003">
    <property type="protein sequence ID" value="SUQ13586.1"/>
    <property type="molecule type" value="Genomic_DNA"/>
</dbReference>
<dbReference type="SUPFAM" id="SSF51182">
    <property type="entry name" value="RmlC-like cupins"/>
    <property type="match status" value="1"/>
</dbReference>
<accession>A0A316A1B5</accession>
<dbReference type="RefSeq" id="WP_109709566.1">
    <property type="nucleotide sequence ID" value="NZ_QGDS01000003.1"/>
</dbReference>
<dbReference type="Gene3D" id="2.60.120.10">
    <property type="entry name" value="Jelly Rolls"/>
    <property type="match status" value="1"/>
</dbReference>